<dbReference type="InterPro" id="IPR003688">
    <property type="entry name" value="TraG/VirD4"/>
</dbReference>
<keyword evidence="9" id="KW-1185">Reference proteome</keyword>
<evidence type="ECO:0000256" key="5">
    <source>
        <dbReference type="ARBA" id="ARBA00022989"/>
    </source>
</evidence>
<dbReference type="RefSeq" id="WP_066305674.1">
    <property type="nucleotide sequence ID" value="NZ_KQ959500.1"/>
</dbReference>
<dbReference type="InterPro" id="IPR051539">
    <property type="entry name" value="T4SS-coupling_protein"/>
</dbReference>
<accession>A0A133XTG9</accession>
<comment type="subcellular location">
    <subcellularLocation>
        <location evidence="1">Cell membrane</location>
        <topology evidence="1">Multi-pass membrane protein</topology>
    </subcellularLocation>
</comment>
<keyword evidence="6 7" id="KW-0472">Membrane</keyword>
<dbReference type="Proteomes" id="UP000070675">
    <property type="component" value="Unassembled WGS sequence"/>
</dbReference>
<feature type="non-terminal residue" evidence="8">
    <location>
        <position position="1"/>
    </location>
</feature>
<evidence type="ECO:0000256" key="6">
    <source>
        <dbReference type="ARBA" id="ARBA00023136"/>
    </source>
</evidence>
<name>A0A133XTG9_9ACTN</name>
<protein>
    <submittedName>
        <fullName evidence="8">TraG/TraD family protein</fullName>
    </submittedName>
</protein>
<dbReference type="CDD" id="cd01127">
    <property type="entry name" value="TrwB_TraG_TraD_VirD4"/>
    <property type="match status" value="2"/>
</dbReference>
<dbReference type="Gene3D" id="3.40.50.300">
    <property type="entry name" value="P-loop containing nucleotide triphosphate hydrolases"/>
    <property type="match status" value="1"/>
</dbReference>
<dbReference type="PANTHER" id="PTHR37937:SF1">
    <property type="entry name" value="CONJUGATIVE TRANSFER: DNA TRANSPORT"/>
    <property type="match status" value="1"/>
</dbReference>
<evidence type="ECO:0000313" key="9">
    <source>
        <dbReference type="Proteomes" id="UP000070675"/>
    </source>
</evidence>
<dbReference type="OrthoDB" id="226701at2"/>
<dbReference type="GO" id="GO:0005886">
    <property type="term" value="C:plasma membrane"/>
    <property type="evidence" value="ECO:0007669"/>
    <property type="project" value="UniProtKB-SubCell"/>
</dbReference>
<comment type="caution">
    <text evidence="8">The sequence shown here is derived from an EMBL/GenBank/DDBJ whole genome shotgun (WGS) entry which is preliminary data.</text>
</comment>
<proteinExistence type="inferred from homology"/>
<dbReference type="Pfam" id="PF02534">
    <property type="entry name" value="T4SS-DNA_transf"/>
    <property type="match status" value="1"/>
</dbReference>
<dbReference type="InterPro" id="IPR027417">
    <property type="entry name" value="P-loop_NTPase"/>
</dbReference>
<evidence type="ECO:0000256" key="4">
    <source>
        <dbReference type="ARBA" id="ARBA00022692"/>
    </source>
</evidence>
<keyword evidence="5 7" id="KW-1133">Transmembrane helix</keyword>
<comment type="similarity">
    <text evidence="2">Belongs to the VirD4/TraG family.</text>
</comment>
<dbReference type="PATRIC" id="fig|1393034.3.peg.912"/>
<organism evidence="8 9">
    <name type="scientific">Atopobium deltae</name>
    <dbReference type="NCBI Taxonomy" id="1393034"/>
    <lineage>
        <taxon>Bacteria</taxon>
        <taxon>Bacillati</taxon>
        <taxon>Actinomycetota</taxon>
        <taxon>Coriobacteriia</taxon>
        <taxon>Coriobacteriales</taxon>
        <taxon>Atopobiaceae</taxon>
        <taxon>Atopobium</taxon>
    </lineage>
</organism>
<feature type="transmembrane region" description="Helical" evidence="7">
    <location>
        <begin position="43"/>
        <end position="63"/>
    </location>
</feature>
<dbReference type="EMBL" id="LSCR01000020">
    <property type="protein sequence ID" value="KXB34235.1"/>
    <property type="molecule type" value="Genomic_DNA"/>
</dbReference>
<reference evidence="9" key="1">
    <citation type="submission" date="2016-01" db="EMBL/GenBank/DDBJ databases">
        <authorList>
            <person name="Mitreva M."/>
            <person name="Pepin K.H."/>
            <person name="Mihindukulasuriya K.A."/>
            <person name="Fulton R."/>
            <person name="Fronick C."/>
            <person name="O'Laughlin M."/>
            <person name="Miner T."/>
            <person name="Herter B."/>
            <person name="Rosa B.A."/>
            <person name="Cordes M."/>
            <person name="Tomlinson C."/>
            <person name="Wollam A."/>
            <person name="Palsikar V.B."/>
            <person name="Mardis E.R."/>
            <person name="Wilson R.K."/>
        </authorList>
    </citation>
    <scope>NUCLEOTIDE SEQUENCE [LARGE SCALE GENOMIC DNA]</scope>
    <source>
        <strain evidence="9">DNF00019</strain>
    </source>
</reference>
<sequence>FLALYASWCIAHYISLDDALTLMYVSDMLVDCMLLRCGIVFDFSVLVAALVGLCTPLCIYIFWLNTQRNFKYLDVHGSAKRGVVSDGLIYKDKKDADNNIILTKNLALALNNTAGVKKTITNLNVMVIGGSGSNKTVGIVEPNILQAADHDLIVIDPKGTTLTRCAPDLIRRGVEINVFDTVNKAQSDQFNPLAGIHDFASIMLFSECLINNTAQDGARQGEQIWTDGVKLMLQAILGLLYYWYPNEFTLANVFKLCDKCQVDATDTNPNQKNVLDKIFDQIETGQVIATKTSASSYVRAGVTQQTTPSKMIRRDGVCAGGWFSSKLNDKGVEVFSFNQGLSPDQDESLKRWREFRAGAGKTIASYVTTLHTRLQQINQSSVLDILGKAGHDDMRLESLGQTDQRRCIFIITSDFDGSLSCLLSLFIWQAIYLPMRMVDIKQTQRLPHHLTIIADEFKNVGKLPSFTQCISVVRSRNISIMMMLQSLSQLEEVYGEKEAVVIRENCATLLYLGGSRLSSTAKTISESLGQETIFKKNSSKRGAGLTADNTISCDTIGRSPFTTEEISQLSSSDALVLLGTESAIQDKKSVVWEHPRYNKRSMFDPSRKPPQDALIFNYSAYKKAGKPTGKEGLTWLEKYSKSIFESQN</sequence>
<evidence type="ECO:0000256" key="3">
    <source>
        <dbReference type="ARBA" id="ARBA00022475"/>
    </source>
</evidence>
<dbReference type="PANTHER" id="PTHR37937">
    <property type="entry name" value="CONJUGATIVE TRANSFER: DNA TRANSPORT"/>
    <property type="match status" value="1"/>
</dbReference>
<evidence type="ECO:0000256" key="7">
    <source>
        <dbReference type="SAM" id="Phobius"/>
    </source>
</evidence>
<evidence type="ECO:0000256" key="2">
    <source>
        <dbReference type="ARBA" id="ARBA00008806"/>
    </source>
</evidence>
<evidence type="ECO:0000256" key="1">
    <source>
        <dbReference type="ARBA" id="ARBA00004651"/>
    </source>
</evidence>
<dbReference type="STRING" id="1393034.HMPREF3192_00950"/>
<keyword evidence="4 7" id="KW-0812">Transmembrane</keyword>
<keyword evidence="3" id="KW-1003">Cell membrane</keyword>
<evidence type="ECO:0000313" key="8">
    <source>
        <dbReference type="EMBL" id="KXB34235.1"/>
    </source>
</evidence>
<dbReference type="SUPFAM" id="SSF52540">
    <property type="entry name" value="P-loop containing nucleoside triphosphate hydrolases"/>
    <property type="match status" value="1"/>
</dbReference>
<gene>
    <name evidence="8" type="ORF">HMPREF3192_00950</name>
</gene>
<dbReference type="AlphaFoldDB" id="A0A133XTG9"/>